<name>A0A5P8VTR1_9NOSO</name>
<accession>A0A5P8VTR1</accession>
<evidence type="ECO:0000259" key="2">
    <source>
        <dbReference type="Pfam" id="PF01494"/>
    </source>
</evidence>
<proteinExistence type="predicted"/>
<dbReference type="InterPro" id="IPR036188">
    <property type="entry name" value="FAD/NAD-bd_sf"/>
</dbReference>
<evidence type="ECO:0000256" key="1">
    <source>
        <dbReference type="ARBA" id="ARBA00023002"/>
    </source>
</evidence>
<dbReference type="InterPro" id="IPR050631">
    <property type="entry name" value="PheA/TfdB_FAD_monoxygenase"/>
</dbReference>
<gene>
    <name evidence="3" type="ORF">GXM_01245</name>
</gene>
<keyword evidence="4" id="KW-1185">Reference proteome</keyword>
<dbReference type="Pfam" id="PF01494">
    <property type="entry name" value="FAD_binding_3"/>
    <property type="match status" value="1"/>
</dbReference>
<evidence type="ECO:0000313" key="3">
    <source>
        <dbReference type="EMBL" id="QFS43772.1"/>
    </source>
</evidence>
<dbReference type="PANTHER" id="PTHR43476">
    <property type="entry name" value="3-(3-HYDROXY-PHENYL)PROPIONATE/3-HYDROXYCINNAMIC ACID HYDROXYLASE"/>
    <property type="match status" value="1"/>
</dbReference>
<dbReference type="SUPFAM" id="SSF51905">
    <property type="entry name" value="FAD/NAD(P)-binding domain"/>
    <property type="match status" value="1"/>
</dbReference>
<evidence type="ECO:0000313" key="4">
    <source>
        <dbReference type="Proteomes" id="UP000326678"/>
    </source>
</evidence>
<feature type="domain" description="FAD-binding" evidence="2">
    <location>
        <begin position="27"/>
        <end position="99"/>
    </location>
</feature>
<sequence length="123" mass="13376">MTTDIPKNLSQDPSINPVHDIVDGQTTDCCIVGGGPAGAVLALLLARQGISVMLLEAHKDFDRDFRGDTIHPSVMEIMEELGLSKALLELSHAKMRQISIQTPQDTVTFADFSCISIHPTLTY</sequence>
<dbReference type="GO" id="GO:0071949">
    <property type="term" value="F:FAD binding"/>
    <property type="evidence" value="ECO:0007669"/>
    <property type="project" value="InterPro"/>
</dbReference>
<dbReference type="GO" id="GO:0016491">
    <property type="term" value="F:oxidoreductase activity"/>
    <property type="evidence" value="ECO:0007669"/>
    <property type="project" value="UniProtKB-KW"/>
</dbReference>
<dbReference type="InterPro" id="IPR002938">
    <property type="entry name" value="FAD-bd"/>
</dbReference>
<reference evidence="3 4" key="1">
    <citation type="submission" date="2019-10" db="EMBL/GenBank/DDBJ databases">
        <title>Genomic and transcriptomic insights into the perfect genentic adaptation of a filamentous nitrogen-fixing cyanobacterium to rice fields.</title>
        <authorList>
            <person name="Chen Z."/>
        </authorList>
    </citation>
    <scope>NUCLEOTIDE SEQUENCE [LARGE SCALE GENOMIC DNA]</scope>
    <source>
        <strain evidence="3">CCNUC1</strain>
    </source>
</reference>
<dbReference type="Proteomes" id="UP000326678">
    <property type="component" value="Chromosome Gxm1"/>
</dbReference>
<keyword evidence="1" id="KW-0560">Oxidoreductase</keyword>
<organism evidence="3 4">
    <name type="scientific">Nostoc sphaeroides CCNUC1</name>
    <dbReference type="NCBI Taxonomy" id="2653204"/>
    <lineage>
        <taxon>Bacteria</taxon>
        <taxon>Bacillati</taxon>
        <taxon>Cyanobacteriota</taxon>
        <taxon>Cyanophyceae</taxon>
        <taxon>Nostocales</taxon>
        <taxon>Nostocaceae</taxon>
        <taxon>Nostoc</taxon>
    </lineage>
</organism>
<dbReference type="AlphaFoldDB" id="A0A5P8VTR1"/>
<dbReference type="Gene3D" id="3.50.50.60">
    <property type="entry name" value="FAD/NAD(P)-binding domain"/>
    <property type="match status" value="1"/>
</dbReference>
<dbReference type="PANTHER" id="PTHR43476:SF5">
    <property type="entry name" value="FAD-DEPENDENT MONOOXYGENASE"/>
    <property type="match status" value="1"/>
</dbReference>
<dbReference type="KEGG" id="nsh:GXM_01245"/>
<dbReference type="EMBL" id="CP045226">
    <property type="protein sequence ID" value="QFS43772.1"/>
    <property type="molecule type" value="Genomic_DNA"/>
</dbReference>
<protein>
    <submittedName>
        <fullName evidence="3">FAD-dependent oxidoreductase</fullName>
    </submittedName>
</protein>